<evidence type="ECO:0000256" key="8">
    <source>
        <dbReference type="ARBA" id="ARBA00022670"/>
    </source>
</evidence>
<dbReference type="InterPro" id="IPR002410">
    <property type="entry name" value="Peptidase_S33"/>
</dbReference>
<evidence type="ECO:0000256" key="10">
    <source>
        <dbReference type="ARBA" id="ARBA00029605"/>
    </source>
</evidence>
<dbReference type="OrthoDB" id="9796770at2"/>
<proteinExistence type="inferred from homology"/>
<dbReference type="RefSeq" id="WP_084119275.1">
    <property type="nucleotide sequence ID" value="NZ_LT838813.1"/>
</dbReference>
<sequence>MKILFSLLLFSCLVFALILPVSGQEPVDLIRDLRKIHTPNGIEVLEQVELNGSKQWISIRGKDKSNPVLLVLHGGPASPLMPVSWAYQSPWEDYFTVVNWDQRAAGKNWMNTDTTLVAEQLEFRTLIRDAYYLVDHLRERLQQEKIFLMGYSYGSGIGIRMAARIPDKLHAYIGMGQMAPGKPEQVIYNRLLDLAKEAQHVEALRELEALAPYPAADGATPMKKIITVRKWARYFNGGWYGKQDFKLFFSLPELSPDYSPEEIQSLDVSTAWITRKILAQGGAGDFPMDFRIPVVMMMGMHDLHTPYESVVNYWEQLSAPNKQLITFDYSGHMPFLEEPGKFLVELVNKVRPLAD</sequence>
<reference evidence="13" key="1">
    <citation type="submission" date="2017-04" db="EMBL/GenBank/DDBJ databases">
        <authorList>
            <person name="Varghese N."/>
            <person name="Submissions S."/>
        </authorList>
    </citation>
    <scope>NUCLEOTIDE SEQUENCE [LARGE SCALE GENOMIC DNA]</scope>
    <source>
        <strain evidence="13">DSM 16537</strain>
    </source>
</reference>
<dbReference type="Proteomes" id="UP000192333">
    <property type="component" value="Chromosome I"/>
</dbReference>
<dbReference type="PRINTS" id="PR00793">
    <property type="entry name" value="PROAMNOPTASE"/>
</dbReference>
<evidence type="ECO:0000256" key="2">
    <source>
        <dbReference type="ARBA" id="ARBA00004496"/>
    </source>
</evidence>
<comment type="subcellular location">
    <subcellularLocation>
        <location evidence="2">Cytoplasm</location>
    </subcellularLocation>
</comment>
<dbReference type="EC" id="3.4.11.5" evidence="4"/>
<evidence type="ECO:0000256" key="5">
    <source>
        <dbReference type="ARBA" id="ARBA00021843"/>
    </source>
</evidence>
<gene>
    <name evidence="12" type="ORF">SAMN00777080_1024</name>
</gene>
<organism evidence="12 13">
    <name type="scientific">Aquiflexum balticum DSM 16537</name>
    <dbReference type="NCBI Taxonomy" id="758820"/>
    <lineage>
        <taxon>Bacteria</taxon>
        <taxon>Pseudomonadati</taxon>
        <taxon>Bacteroidota</taxon>
        <taxon>Cytophagia</taxon>
        <taxon>Cytophagales</taxon>
        <taxon>Cyclobacteriaceae</taxon>
        <taxon>Aquiflexum</taxon>
    </lineage>
</organism>
<evidence type="ECO:0000256" key="6">
    <source>
        <dbReference type="ARBA" id="ARBA00022438"/>
    </source>
</evidence>
<dbReference type="InterPro" id="IPR000073">
    <property type="entry name" value="AB_hydrolase_1"/>
</dbReference>
<evidence type="ECO:0000256" key="9">
    <source>
        <dbReference type="ARBA" id="ARBA00022801"/>
    </source>
</evidence>
<evidence type="ECO:0000256" key="1">
    <source>
        <dbReference type="ARBA" id="ARBA00001585"/>
    </source>
</evidence>
<dbReference type="GO" id="GO:0006508">
    <property type="term" value="P:proteolysis"/>
    <property type="evidence" value="ECO:0007669"/>
    <property type="project" value="UniProtKB-KW"/>
</dbReference>
<evidence type="ECO:0000313" key="12">
    <source>
        <dbReference type="EMBL" id="SMD42472.1"/>
    </source>
</evidence>
<dbReference type="STRING" id="758820.SAMN00777080_1024"/>
<keyword evidence="8" id="KW-0645">Protease</keyword>
<evidence type="ECO:0000256" key="7">
    <source>
        <dbReference type="ARBA" id="ARBA00022490"/>
    </source>
</evidence>
<dbReference type="InterPro" id="IPR029058">
    <property type="entry name" value="AB_hydrolase_fold"/>
</dbReference>
<keyword evidence="9" id="KW-0378">Hydrolase</keyword>
<dbReference type="Gene3D" id="3.40.50.1820">
    <property type="entry name" value="alpha/beta hydrolase"/>
    <property type="match status" value="1"/>
</dbReference>
<dbReference type="GO" id="GO:0005737">
    <property type="term" value="C:cytoplasm"/>
    <property type="evidence" value="ECO:0007669"/>
    <property type="project" value="UniProtKB-SubCell"/>
</dbReference>
<dbReference type="InterPro" id="IPR005944">
    <property type="entry name" value="Pro_iminopeptidase"/>
</dbReference>
<keyword evidence="6" id="KW-0031">Aminopeptidase</keyword>
<accession>A0A1W2H1H4</accession>
<keyword evidence="13" id="KW-1185">Reference proteome</keyword>
<comment type="similarity">
    <text evidence="3">Belongs to the peptidase S33 family.</text>
</comment>
<name>A0A1W2H1H4_9BACT</name>
<dbReference type="GO" id="GO:0004177">
    <property type="term" value="F:aminopeptidase activity"/>
    <property type="evidence" value="ECO:0007669"/>
    <property type="project" value="UniProtKB-KW"/>
</dbReference>
<feature type="domain" description="AB hydrolase-1" evidence="11">
    <location>
        <begin position="67"/>
        <end position="339"/>
    </location>
</feature>
<keyword evidence="7" id="KW-0963">Cytoplasm</keyword>
<dbReference type="PANTHER" id="PTHR43722">
    <property type="entry name" value="PROLINE IMINOPEPTIDASE"/>
    <property type="match status" value="1"/>
</dbReference>
<dbReference type="PANTHER" id="PTHR43722:SF1">
    <property type="entry name" value="PROLINE IMINOPEPTIDASE"/>
    <property type="match status" value="1"/>
</dbReference>
<evidence type="ECO:0000313" key="13">
    <source>
        <dbReference type="Proteomes" id="UP000192333"/>
    </source>
</evidence>
<dbReference type="Pfam" id="PF00561">
    <property type="entry name" value="Abhydrolase_1"/>
    <property type="match status" value="1"/>
</dbReference>
<comment type="catalytic activity">
    <reaction evidence="1">
        <text>Release of N-terminal proline from a peptide.</text>
        <dbReference type="EC" id="3.4.11.5"/>
    </reaction>
</comment>
<evidence type="ECO:0000256" key="4">
    <source>
        <dbReference type="ARBA" id="ARBA00012568"/>
    </source>
</evidence>
<evidence type="ECO:0000256" key="3">
    <source>
        <dbReference type="ARBA" id="ARBA00010088"/>
    </source>
</evidence>
<dbReference type="SUPFAM" id="SSF53474">
    <property type="entry name" value="alpha/beta-Hydrolases"/>
    <property type="match status" value="1"/>
</dbReference>
<dbReference type="EMBL" id="LT838813">
    <property type="protein sequence ID" value="SMD42472.1"/>
    <property type="molecule type" value="Genomic_DNA"/>
</dbReference>
<dbReference type="AlphaFoldDB" id="A0A1W2H1H4"/>
<evidence type="ECO:0000259" key="11">
    <source>
        <dbReference type="Pfam" id="PF00561"/>
    </source>
</evidence>
<protein>
    <recommendedName>
        <fullName evidence="5">Proline iminopeptidase</fullName>
        <ecNumber evidence="4">3.4.11.5</ecNumber>
    </recommendedName>
    <alternativeName>
        <fullName evidence="10">Prolyl aminopeptidase</fullName>
    </alternativeName>
</protein>